<protein>
    <submittedName>
        <fullName evidence="3">Fatty acid desaturase</fullName>
    </submittedName>
</protein>
<reference evidence="3" key="1">
    <citation type="submission" date="2023-04" db="EMBL/GenBank/DDBJ databases">
        <title>Complete genome sequence of Temperatibacter marinus.</title>
        <authorList>
            <person name="Rong J.-C."/>
            <person name="Yi M.-L."/>
            <person name="Zhao Q."/>
        </authorList>
    </citation>
    <scope>NUCLEOTIDE SEQUENCE</scope>
    <source>
        <strain evidence="3">NBRC 110045</strain>
    </source>
</reference>
<dbReference type="RefSeq" id="WP_310798477.1">
    <property type="nucleotide sequence ID" value="NZ_CP123872.1"/>
</dbReference>
<proteinExistence type="predicted"/>
<dbReference type="KEGG" id="tmk:QGN29_13900"/>
<evidence type="ECO:0000259" key="2">
    <source>
        <dbReference type="Pfam" id="PF00487"/>
    </source>
</evidence>
<feature type="transmembrane region" description="Helical" evidence="1">
    <location>
        <begin position="51"/>
        <end position="71"/>
    </location>
</feature>
<organism evidence="3 4">
    <name type="scientific">Temperatibacter marinus</name>
    <dbReference type="NCBI Taxonomy" id="1456591"/>
    <lineage>
        <taxon>Bacteria</taxon>
        <taxon>Pseudomonadati</taxon>
        <taxon>Pseudomonadota</taxon>
        <taxon>Alphaproteobacteria</taxon>
        <taxon>Kordiimonadales</taxon>
        <taxon>Temperatibacteraceae</taxon>
        <taxon>Temperatibacter</taxon>
    </lineage>
</organism>
<feature type="domain" description="Fatty acid desaturase" evidence="2">
    <location>
        <begin position="54"/>
        <end position="317"/>
    </location>
</feature>
<evidence type="ECO:0000256" key="1">
    <source>
        <dbReference type="SAM" id="Phobius"/>
    </source>
</evidence>
<feature type="transmembrane region" description="Helical" evidence="1">
    <location>
        <begin position="83"/>
        <end position="104"/>
    </location>
</feature>
<keyword evidence="4" id="KW-1185">Reference proteome</keyword>
<sequence length="338" mass="39259">MTTVGKLNKRLYRDQVKDLFKPNLKYYFTDFFISYSLMLVGAIIWMIEPSILQWGGYILAVYCAYRCFLFIHENVHLPRKEFAPFVSVWDLLLGSLFLMPTFMYESHMDHHIPKKYGTIKDPEYLPLGGKNYGRLCWFMAEHMVITPLVIFMRFLIGLPVRFLVPPLSRFLDERLTALIINFTYSRVKKADAKVVMRMEASALFFAILFTYLISQDILDIAYLLKGIAIILGALFINALRTLAAHRYANKDLGELNEEEQLIDSLNYTGNPLIGLFMAPIGLRYHALHHLFPTIPYHNLDIAHERIMNSIEDDDPYHKTNINSYTQAILRMPKDDQGV</sequence>
<feature type="transmembrane region" description="Helical" evidence="1">
    <location>
        <begin position="26"/>
        <end position="45"/>
    </location>
</feature>
<gene>
    <name evidence="3" type="ORF">QGN29_13900</name>
</gene>
<keyword evidence="1" id="KW-0812">Transmembrane</keyword>
<name>A0AA52ED92_9PROT</name>
<evidence type="ECO:0000313" key="4">
    <source>
        <dbReference type="Proteomes" id="UP001268683"/>
    </source>
</evidence>
<dbReference type="EMBL" id="CP123872">
    <property type="protein sequence ID" value="WND02641.1"/>
    <property type="molecule type" value="Genomic_DNA"/>
</dbReference>
<keyword evidence="1" id="KW-0472">Membrane</keyword>
<feature type="transmembrane region" description="Helical" evidence="1">
    <location>
        <begin position="220"/>
        <end position="239"/>
    </location>
</feature>
<dbReference type="InterPro" id="IPR005804">
    <property type="entry name" value="FA_desaturase_dom"/>
</dbReference>
<dbReference type="AlphaFoldDB" id="A0AA52ED92"/>
<feature type="transmembrane region" description="Helical" evidence="1">
    <location>
        <begin position="194"/>
        <end position="214"/>
    </location>
</feature>
<evidence type="ECO:0000313" key="3">
    <source>
        <dbReference type="EMBL" id="WND02641.1"/>
    </source>
</evidence>
<accession>A0AA52ED92</accession>
<dbReference type="GO" id="GO:0006629">
    <property type="term" value="P:lipid metabolic process"/>
    <property type="evidence" value="ECO:0007669"/>
    <property type="project" value="InterPro"/>
</dbReference>
<keyword evidence="1" id="KW-1133">Transmembrane helix</keyword>
<dbReference type="Proteomes" id="UP001268683">
    <property type="component" value="Chromosome"/>
</dbReference>
<feature type="transmembrane region" description="Helical" evidence="1">
    <location>
        <begin position="144"/>
        <end position="164"/>
    </location>
</feature>
<dbReference type="Pfam" id="PF00487">
    <property type="entry name" value="FA_desaturase"/>
    <property type="match status" value="1"/>
</dbReference>